<sequence length="290" mass="32614">MAAQELPSNRYPLIKQIATTRRKPHMTHAEFLDYHYQVHGAIADSPEDTNLKPHKYYQQHIFDSAFGARPNGPLNANHAWTGRDDVTELWFEDLDHMLGNFHSEWVHKTVGPDAIHFADLEMSINLMALEKPLPLAVDLKEEDVVIDDTAGKHATTAMYWVALPNGEKDGVGAEKTITPLLRAALEKEAKTDVYKWLVNLGLTIPEFDPTSYFGGAELPKYALVYKIYLKDAGSVAAVRKAQRVFEAEAGPETVNTGNSFVLFNKEVLMMDVGQNFRFDKARQPVFDSLL</sequence>
<dbReference type="Gene3D" id="3.30.70.100">
    <property type="match status" value="1"/>
</dbReference>
<dbReference type="InterPro" id="IPR009799">
    <property type="entry name" value="EthD_dom"/>
</dbReference>
<dbReference type="InterPro" id="IPR011008">
    <property type="entry name" value="Dimeric_a/b-barrel"/>
</dbReference>
<protein>
    <submittedName>
        <fullName evidence="3">Dimeric alpha-beta barrel</fullName>
    </submittedName>
</protein>
<comment type="similarity">
    <text evidence="1">Belongs to the tpcK family.</text>
</comment>
<comment type="caution">
    <text evidence="3">The sequence shown here is derived from an EMBL/GenBank/DDBJ whole genome shotgun (WGS) entry which is preliminary data.</text>
</comment>
<proteinExistence type="inferred from homology"/>
<accession>A0A8H4IZG8</accession>
<feature type="domain" description="EthD" evidence="2">
    <location>
        <begin position="23"/>
        <end position="120"/>
    </location>
</feature>
<dbReference type="GO" id="GO:0016491">
    <property type="term" value="F:oxidoreductase activity"/>
    <property type="evidence" value="ECO:0007669"/>
    <property type="project" value="InterPro"/>
</dbReference>
<name>A0A8H4IZG8_9PEZI</name>
<dbReference type="Pfam" id="PF07110">
    <property type="entry name" value="EthD"/>
    <property type="match status" value="1"/>
</dbReference>
<organism evidence="3 4">
    <name type="scientific">Botryosphaeria dothidea</name>
    <dbReference type="NCBI Taxonomy" id="55169"/>
    <lineage>
        <taxon>Eukaryota</taxon>
        <taxon>Fungi</taxon>
        <taxon>Dikarya</taxon>
        <taxon>Ascomycota</taxon>
        <taxon>Pezizomycotina</taxon>
        <taxon>Dothideomycetes</taxon>
        <taxon>Dothideomycetes incertae sedis</taxon>
        <taxon>Botryosphaeriales</taxon>
        <taxon>Botryosphaeriaceae</taxon>
        <taxon>Botryosphaeria</taxon>
    </lineage>
</organism>
<dbReference type="EMBL" id="WWBZ02000016">
    <property type="protein sequence ID" value="KAF4310034.1"/>
    <property type="molecule type" value="Genomic_DNA"/>
</dbReference>
<dbReference type="SUPFAM" id="SSF54909">
    <property type="entry name" value="Dimeric alpha+beta barrel"/>
    <property type="match status" value="1"/>
</dbReference>
<dbReference type="Proteomes" id="UP000572817">
    <property type="component" value="Unassembled WGS sequence"/>
</dbReference>
<evidence type="ECO:0000256" key="1">
    <source>
        <dbReference type="ARBA" id="ARBA00005986"/>
    </source>
</evidence>
<dbReference type="OrthoDB" id="5340195at2759"/>
<reference evidence="3" key="1">
    <citation type="submission" date="2020-04" db="EMBL/GenBank/DDBJ databases">
        <title>Genome Assembly and Annotation of Botryosphaeria dothidea sdau 11-99, a Latent Pathogen of Apple Fruit Ring Rot in China.</title>
        <authorList>
            <person name="Yu C."/>
            <person name="Diao Y."/>
            <person name="Lu Q."/>
            <person name="Zhao J."/>
            <person name="Cui S."/>
            <person name="Peng C."/>
            <person name="He B."/>
            <person name="Liu H."/>
        </authorList>
    </citation>
    <scope>NUCLEOTIDE SEQUENCE [LARGE SCALE GENOMIC DNA]</scope>
    <source>
        <strain evidence="3">Sdau11-99</strain>
    </source>
</reference>
<dbReference type="AlphaFoldDB" id="A0A8H4IZG8"/>
<keyword evidence="4" id="KW-1185">Reference proteome</keyword>
<evidence type="ECO:0000313" key="3">
    <source>
        <dbReference type="EMBL" id="KAF4310034.1"/>
    </source>
</evidence>
<evidence type="ECO:0000313" key="4">
    <source>
        <dbReference type="Proteomes" id="UP000572817"/>
    </source>
</evidence>
<gene>
    <name evidence="3" type="ORF">GTA08_BOTSDO02366</name>
</gene>
<evidence type="ECO:0000259" key="2">
    <source>
        <dbReference type="Pfam" id="PF07110"/>
    </source>
</evidence>